<dbReference type="EMBL" id="BTSX01000004">
    <property type="protein sequence ID" value="GMS91923.1"/>
    <property type="molecule type" value="Genomic_DNA"/>
</dbReference>
<name>A0AAV5T9L5_9BILA</name>
<dbReference type="Proteomes" id="UP001432027">
    <property type="component" value="Unassembled WGS sequence"/>
</dbReference>
<evidence type="ECO:0000313" key="1">
    <source>
        <dbReference type="EMBL" id="GMS91923.1"/>
    </source>
</evidence>
<comment type="caution">
    <text evidence="1">The sequence shown here is derived from an EMBL/GenBank/DDBJ whole genome shotgun (WGS) entry which is preliminary data.</text>
</comment>
<sequence length="108" mass="12083">DKMFIAIDDASNGQVTRIIEALFSFNTDCMIVDKDPLINRLVLPQLDLSTLLNLAQNVRCFSTNATCTSLTAQDLCTLRQAMLEDNCKLKTFCALIDEATRNSFIEKC</sequence>
<keyword evidence="2" id="KW-1185">Reference proteome</keyword>
<gene>
    <name evidence="1" type="ORF">PENTCL1PPCAC_14098</name>
</gene>
<organism evidence="1 2">
    <name type="scientific">Pristionchus entomophagus</name>
    <dbReference type="NCBI Taxonomy" id="358040"/>
    <lineage>
        <taxon>Eukaryota</taxon>
        <taxon>Metazoa</taxon>
        <taxon>Ecdysozoa</taxon>
        <taxon>Nematoda</taxon>
        <taxon>Chromadorea</taxon>
        <taxon>Rhabditida</taxon>
        <taxon>Rhabditina</taxon>
        <taxon>Diplogasteromorpha</taxon>
        <taxon>Diplogasteroidea</taxon>
        <taxon>Neodiplogasteridae</taxon>
        <taxon>Pristionchus</taxon>
    </lineage>
</organism>
<proteinExistence type="predicted"/>
<evidence type="ECO:0000313" key="2">
    <source>
        <dbReference type="Proteomes" id="UP001432027"/>
    </source>
</evidence>
<accession>A0AAV5T9L5</accession>
<feature type="non-terminal residue" evidence="1">
    <location>
        <position position="1"/>
    </location>
</feature>
<protein>
    <submittedName>
        <fullName evidence="1">Uncharacterized protein</fullName>
    </submittedName>
</protein>
<dbReference type="AlphaFoldDB" id="A0AAV5T9L5"/>
<reference evidence="1" key="1">
    <citation type="submission" date="2023-10" db="EMBL/GenBank/DDBJ databases">
        <title>Genome assembly of Pristionchus species.</title>
        <authorList>
            <person name="Yoshida K."/>
            <person name="Sommer R.J."/>
        </authorList>
    </citation>
    <scope>NUCLEOTIDE SEQUENCE</scope>
    <source>
        <strain evidence="1">RS0144</strain>
    </source>
</reference>
<feature type="non-terminal residue" evidence="1">
    <location>
        <position position="108"/>
    </location>
</feature>